<reference evidence="8" key="1">
    <citation type="journal article" date="2019" name="Int. J. Syst. Evol. Microbiol.">
        <title>The Global Catalogue of Microorganisms (GCM) 10K type strain sequencing project: providing services to taxonomists for standard genome sequencing and annotation.</title>
        <authorList>
            <consortium name="The Broad Institute Genomics Platform"/>
            <consortium name="The Broad Institute Genome Sequencing Center for Infectious Disease"/>
            <person name="Wu L."/>
            <person name="Ma J."/>
        </authorList>
    </citation>
    <scope>NUCLEOTIDE SEQUENCE [LARGE SCALE GENOMIC DNA]</scope>
    <source>
        <strain evidence="8">JCM 17805</strain>
    </source>
</reference>
<comment type="caution">
    <text evidence="7">The sequence shown here is derived from an EMBL/GenBank/DDBJ whole genome shotgun (WGS) entry which is preliminary data.</text>
</comment>
<dbReference type="PANTHER" id="PTHR30222">
    <property type="entry name" value="SPERMIDINE/PUTRESCINE-BINDING PERIPLASMIC PROTEIN"/>
    <property type="match status" value="1"/>
</dbReference>
<dbReference type="InterPro" id="IPR001188">
    <property type="entry name" value="Sperm_putr-bd"/>
</dbReference>
<gene>
    <name evidence="7" type="primary">potF_2</name>
    <name evidence="7" type="ORF">GCM10023116_40170</name>
</gene>
<name>A0ABP8V644_9GAMM</name>
<sequence length="366" mass="40532">MNFTRLFKSCLLAVAVPVLSASANTSNNLYIYNWSEFISPNAVPEFEKKTGIDAVYDVYDSNEVLEAKLLSGHSGYDVVFPSHDFLAHQIKAGVYSPLDKSKLANVKNIDPQTMKLLDSVDPGNQYAIPYLAQTTGIGYNPEKVKQYLGKDAPVDSWALIFEPENMKKLSQCGVAFLDAPTEVLPSVLKYMGKDPNSQNAKDYKLAAEKLAKVAPYITYFHSSKYISDLANGDICVALGWSGDMFMADERAHDAKNGVNVAYSIPKEGAAISYDVMAIPADATNKENAYRFINYMMEPKVIAGVTDYVYFANPNKAATPLVDAKLRDNKGVYPPAEVEQNLFLFKPLPNKVKRTITREWTRLKTGA</sequence>
<feature type="signal peptide" evidence="6">
    <location>
        <begin position="1"/>
        <end position="23"/>
    </location>
</feature>
<comment type="subcellular location">
    <subcellularLocation>
        <location evidence="1 5">Periplasm</location>
    </subcellularLocation>
</comment>
<accession>A0ABP8V644</accession>
<dbReference type="CDD" id="cd13659">
    <property type="entry name" value="PBP2_PotF"/>
    <property type="match status" value="1"/>
</dbReference>
<evidence type="ECO:0000256" key="5">
    <source>
        <dbReference type="PIRNR" id="PIRNR019574"/>
    </source>
</evidence>
<dbReference type="InterPro" id="IPR006059">
    <property type="entry name" value="SBP"/>
</dbReference>
<dbReference type="SUPFAM" id="SSF53850">
    <property type="entry name" value="Periplasmic binding protein-like II"/>
    <property type="match status" value="1"/>
</dbReference>
<dbReference type="Pfam" id="PF13416">
    <property type="entry name" value="SBP_bac_8"/>
    <property type="match status" value="1"/>
</dbReference>
<evidence type="ECO:0000256" key="4">
    <source>
        <dbReference type="ARBA" id="ARBA00022764"/>
    </source>
</evidence>
<evidence type="ECO:0000256" key="3">
    <source>
        <dbReference type="ARBA" id="ARBA00022729"/>
    </source>
</evidence>
<dbReference type="RefSeq" id="WP_345198168.1">
    <property type="nucleotide sequence ID" value="NZ_BAABFL010000461.1"/>
</dbReference>
<evidence type="ECO:0000256" key="1">
    <source>
        <dbReference type="ARBA" id="ARBA00004418"/>
    </source>
</evidence>
<evidence type="ECO:0000256" key="2">
    <source>
        <dbReference type="ARBA" id="ARBA00022448"/>
    </source>
</evidence>
<proteinExistence type="inferred from homology"/>
<dbReference type="PRINTS" id="PR00909">
    <property type="entry name" value="SPERMDNBNDNG"/>
</dbReference>
<dbReference type="PANTHER" id="PTHR30222:SF12">
    <property type="entry name" value="NORSPERMIDINE SENSOR"/>
    <property type="match status" value="1"/>
</dbReference>
<evidence type="ECO:0000313" key="8">
    <source>
        <dbReference type="Proteomes" id="UP001500604"/>
    </source>
</evidence>
<evidence type="ECO:0000256" key="6">
    <source>
        <dbReference type="SAM" id="SignalP"/>
    </source>
</evidence>
<dbReference type="Proteomes" id="UP001500604">
    <property type="component" value="Unassembled WGS sequence"/>
</dbReference>
<feature type="chain" id="PRO_5046496542" description="Putrescine-binding periplasmic protein" evidence="6">
    <location>
        <begin position="24"/>
        <end position="366"/>
    </location>
</feature>
<evidence type="ECO:0000313" key="7">
    <source>
        <dbReference type="EMBL" id="GAA4651733.1"/>
    </source>
</evidence>
<protein>
    <recommendedName>
        <fullName evidence="5">Putrescine-binding periplasmic protein</fullName>
    </recommendedName>
</protein>
<keyword evidence="8" id="KW-1185">Reference proteome</keyword>
<keyword evidence="3 6" id="KW-0732">Signal</keyword>
<keyword evidence="2 5" id="KW-0813">Transport</keyword>
<keyword evidence="4 5" id="KW-0574">Periplasm</keyword>
<dbReference type="PIRSF" id="PIRSF019574">
    <property type="entry name" value="Periplasmic_polyamine_BP"/>
    <property type="match status" value="1"/>
</dbReference>
<organism evidence="7 8">
    <name type="scientific">Kistimonas scapharcae</name>
    <dbReference type="NCBI Taxonomy" id="1036133"/>
    <lineage>
        <taxon>Bacteria</taxon>
        <taxon>Pseudomonadati</taxon>
        <taxon>Pseudomonadota</taxon>
        <taxon>Gammaproteobacteria</taxon>
        <taxon>Oceanospirillales</taxon>
        <taxon>Endozoicomonadaceae</taxon>
        <taxon>Kistimonas</taxon>
    </lineage>
</organism>
<comment type="function">
    <text evidence="5">Required for the activity of the bacterial periplasmic transport system of putrescine.</text>
</comment>
<dbReference type="EMBL" id="BAABFL010000461">
    <property type="protein sequence ID" value="GAA4651733.1"/>
    <property type="molecule type" value="Genomic_DNA"/>
</dbReference>
<dbReference type="Gene3D" id="3.40.190.10">
    <property type="entry name" value="Periplasmic binding protein-like II"/>
    <property type="match status" value="2"/>
</dbReference>
<comment type="similarity">
    <text evidence="5">Belongs to the bacterial solute-binding protein PotD/PotF family.</text>
</comment>